<dbReference type="InterPro" id="IPR036770">
    <property type="entry name" value="Ankyrin_rpt-contain_sf"/>
</dbReference>
<dbReference type="InterPro" id="IPR056884">
    <property type="entry name" value="NPHP3-like_N"/>
</dbReference>
<dbReference type="SUPFAM" id="SSF53474">
    <property type="entry name" value="alpha/beta-Hydrolases"/>
    <property type="match status" value="1"/>
</dbReference>
<keyword evidence="1" id="KW-0677">Repeat</keyword>
<keyword evidence="6" id="KW-1185">Reference proteome</keyword>
<keyword evidence="2" id="KW-0812">Transmembrane</keyword>
<evidence type="ECO:0000313" key="6">
    <source>
        <dbReference type="Proteomes" id="UP001338125"/>
    </source>
</evidence>
<dbReference type="Pfam" id="PF22939">
    <property type="entry name" value="WHD_GPIID"/>
    <property type="match status" value="1"/>
</dbReference>
<evidence type="ECO:0000256" key="2">
    <source>
        <dbReference type="SAM" id="Phobius"/>
    </source>
</evidence>
<dbReference type="Gene3D" id="3.40.50.1820">
    <property type="entry name" value="alpha/beta hydrolase"/>
    <property type="match status" value="1"/>
</dbReference>
<dbReference type="Gene3D" id="1.25.40.20">
    <property type="entry name" value="Ankyrin repeat-containing domain"/>
    <property type="match status" value="1"/>
</dbReference>
<proteinExistence type="predicted"/>
<keyword evidence="2" id="KW-0472">Membrane</keyword>
<gene>
    <name evidence="5" type="ORF">PT974_05290</name>
</gene>
<protein>
    <submittedName>
        <fullName evidence="5">Vegetative incompatibility HET-E-1-like protein</fullName>
    </submittedName>
</protein>
<name>A0ABR0SIB0_9HYPO</name>
<keyword evidence="2" id="KW-1133">Transmembrane helix</keyword>
<dbReference type="InterPro" id="IPR029058">
    <property type="entry name" value="AB_hydrolase_fold"/>
</dbReference>
<dbReference type="PANTHER" id="PTHR10039:SF14">
    <property type="entry name" value="NACHT DOMAIN-CONTAINING PROTEIN"/>
    <property type="match status" value="1"/>
</dbReference>
<feature type="domain" description="GPI inositol-deacylase winged helix" evidence="3">
    <location>
        <begin position="674"/>
        <end position="747"/>
    </location>
</feature>
<evidence type="ECO:0000256" key="1">
    <source>
        <dbReference type="ARBA" id="ARBA00022737"/>
    </source>
</evidence>
<dbReference type="InterPro" id="IPR055530">
    <property type="entry name" value="DUF7104"/>
</dbReference>
<reference evidence="5 6" key="1">
    <citation type="submission" date="2024-01" db="EMBL/GenBank/DDBJ databases">
        <title>Complete genome of Cladobotryum mycophilum ATHUM6906.</title>
        <authorList>
            <person name="Christinaki A.C."/>
            <person name="Myridakis A.I."/>
            <person name="Kouvelis V.N."/>
        </authorList>
    </citation>
    <scope>NUCLEOTIDE SEQUENCE [LARGE SCALE GENOMIC DNA]</scope>
    <source>
        <strain evidence="5 6">ATHUM6906</strain>
    </source>
</reference>
<dbReference type="SUPFAM" id="SSF52540">
    <property type="entry name" value="P-loop containing nucleoside triphosphate hydrolases"/>
    <property type="match status" value="1"/>
</dbReference>
<dbReference type="Gene3D" id="3.40.50.300">
    <property type="entry name" value="P-loop containing nucleotide triphosphate hydrolases"/>
    <property type="match status" value="1"/>
</dbReference>
<evidence type="ECO:0000259" key="3">
    <source>
        <dbReference type="Pfam" id="PF22939"/>
    </source>
</evidence>
<dbReference type="PANTHER" id="PTHR10039">
    <property type="entry name" value="AMELOGENIN"/>
    <property type="match status" value="1"/>
</dbReference>
<dbReference type="InterPro" id="IPR054471">
    <property type="entry name" value="GPIID_WHD"/>
</dbReference>
<dbReference type="Proteomes" id="UP001338125">
    <property type="component" value="Unassembled WGS sequence"/>
</dbReference>
<comment type="caution">
    <text evidence="5">The sequence shown here is derived from an EMBL/GenBank/DDBJ whole genome shotgun (WGS) entry which is preliminary data.</text>
</comment>
<dbReference type="EMBL" id="JAVFKD010000012">
    <property type="protein sequence ID" value="KAK5991902.1"/>
    <property type="molecule type" value="Genomic_DNA"/>
</dbReference>
<dbReference type="InterPro" id="IPR027417">
    <property type="entry name" value="P-loop_NTPase"/>
</dbReference>
<evidence type="ECO:0000259" key="4">
    <source>
        <dbReference type="Pfam" id="PF24883"/>
    </source>
</evidence>
<feature type="transmembrane region" description="Helical" evidence="2">
    <location>
        <begin position="6"/>
        <end position="22"/>
    </location>
</feature>
<accession>A0ABR0SIB0</accession>
<organism evidence="5 6">
    <name type="scientific">Cladobotryum mycophilum</name>
    <dbReference type="NCBI Taxonomy" id="491253"/>
    <lineage>
        <taxon>Eukaryota</taxon>
        <taxon>Fungi</taxon>
        <taxon>Dikarya</taxon>
        <taxon>Ascomycota</taxon>
        <taxon>Pezizomycotina</taxon>
        <taxon>Sordariomycetes</taxon>
        <taxon>Hypocreomycetidae</taxon>
        <taxon>Hypocreales</taxon>
        <taxon>Hypocreaceae</taxon>
        <taxon>Cladobotryum</taxon>
    </lineage>
</organism>
<evidence type="ECO:0000313" key="5">
    <source>
        <dbReference type="EMBL" id="KAK5991902.1"/>
    </source>
</evidence>
<feature type="domain" description="Nephrocystin 3-like N-terminal" evidence="4">
    <location>
        <begin position="380"/>
        <end position="559"/>
    </location>
</feature>
<dbReference type="Pfam" id="PF24883">
    <property type="entry name" value="NPHP3_N"/>
    <property type="match status" value="1"/>
</dbReference>
<dbReference type="Pfam" id="PF23397">
    <property type="entry name" value="DUF7104"/>
    <property type="match status" value="3"/>
</dbReference>
<sequence>MDRIHVHVLLGLAIVTYLWLAARRLRWSTKGQSWIGEKDAERSQPNEDEVRARPPIEILYAGDDMAMDVEVDIIAVHGLGSRVDWSWVWKDETRNVNWLRDRDMLPSLVPKARIMAYNYDSKWHKDAPKTRIELCGEELMRTIHNRYRQENIRRPIIFIGHSLGGNVIINGLVHANSEPEWCYLSNMTVGLIFLGSPFRGTKSQYLIDIAARIMAPMDSHRGIVKELDYDNETLRSTLNRFCRLRNRLSISVSCFFELYASDYGKRGGINGIKGMIVDEASASIPGLTNIALQADHFKINKFSSPEDRSYKLVSTEIQEMFANARDTVQHRERPKTMITDRNYILGEYPNCSVVLNDLFLTDPLEDKNALKRKKGARAEGTCEWIMGTEAITKWLQGGMTGEEYAISNILWLYASPGMGKSTMSIFLAEELSKIFTSTPSRTAAYFFCDSNFSERRKVTSILRGLLLQFVQQHPILMINYLLPKYNERGARLFESFDALWALFLAMGQDKSTGRKYCIIDALDECDRDAQETLLKQMRQTFRQKDAHNYSNIHILITSRPYSDIKRHFKNTSFVQKDLASFSEIQRDVDLFIREKIDHLSAMNGYTKSIEQRASEILKERSEGTFLWIGLACTELEQIPSKNTIKFLQQLPSELHSLYRNLIGTAIEANRSEEDVIRRILTFVAVAMRPLTVLELSEACNLHENQEKEERSQFMQDDIALCRLLVVIDGEKVLLLHKSVQDFLQSQSGLSMNGLEMHATLAYRCLDQLIADFHHNQQASSISKRISFSSYSESNWMDHAHLAMSEFKVQDSHLEFFCFDSESRLQWIRRQSTRGLGAKHSILHIAGHYGIPSLVDYAFSATNPDFVRFPLPFDDSSYLSEISKSPLEEAAECGNVEAIRRLLCYADKNMGPRRRVLQAALWSRKRQTEMIRLFLEHFGDHIIDEEFLISAAFMGGEMFELLLNRVPNQAFITDKVVATAAAHRISTIKLVLKRLGDLLPITVLVVEEAAENKNGGDEVMSLLLAQVTRLPITERAMSKAAQNVKCGAKILQVFLEKQGDQVSITEDVIYGAVSVSNIEFLTILFIKRPCQALISDRIVVKAVFREHLEVLELLLEHRGEFRLTEEMVFEIARSERMGAQILRLFLNRGETYIPVTEKSLLTLSDYANTEVLQLFLRQNIELPITGRVISRAAKTGHTGLMGMILDAKGDQVHVPFEAVVGAAAEGRNFDMALRLLHEMKNNPPVSRDILEERLKCGDILEDLWEDDDPADYLQDFIVNDEC</sequence>